<organism evidence="1 2">
    <name type="scientific">Zophobas morio</name>
    <dbReference type="NCBI Taxonomy" id="2755281"/>
    <lineage>
        <taxon>Eukaryota</taxon>
        <taxon>Metazoa</taxon>
        <taxon>Ecdysozoa</taxon>
        <taxon>Arthropoda</taxon>
        <taxon>Hexapoda</taxon>
        <taxon>Insecta</taxon>
        <taxon>Pterygota</taxon>
        <taxon>Neoptera</taxon>
        <taxon>Endopterygota</taxon>
        <taxon>Coleoptera</taxon>
        <taxon>Polyphaga</taxon>
        <taxon>Cucujiformia</taxon>
        <taxon>Tenebrionidae</taxon>
        <taxon>Zophobas</taxon>
    </lineage>
</organism>
<sequence length="133" mass="15403">MEDAWESHVSPLVMGVGMGEMQAMGEMQQEMNMPHQQDLAATQHPELIHQEIEQDLGREMGRNDMRTHQEGLGGHEEYFSHQVGVVGRKDASGGNARRQNCFFRTRNKYVKHYHKTRSYNGIVLFLMTHFLFI</sequence>
<gene>
    <name evidence="1" type="ORF">Zmor_004892</name>
</gene>
<reference evidence="1" key="1">
    <citation type="journal article" date="2023" name="G3 (Bethesda)">
        <title>Whole genome assemblies of Zophobas morio and Tenebrio molitor.</title>
        <authorList>
            <person name="Kaur S."/>
            <person name="Stinson S.A."/>
            <person name="diCenzo G.C."/>
        </authorList>
    </citation>
    <scope>NUCLEOTIDE SEQUENCE</scope>
    <source>
        <strain evidence="1">QUZm001</strain>
    </source>
</reference>
<dbReference type="Proteomes" id="UP001168821">
    <property type="component" value="Unassembled WGS sequence"/>
</dbReference>
<comment type="caution">
    <text evidence="1">The sequence shown here is derived from an EMBL/GenBank/DDBJ whole genome shotgun (WGS) entry which is preliminary data.</text>
</comment>
<evidence type="ECO:0000313" key="2">
    <source>
        <dbReference type="Proteomes" id="UP001168821"/>
    </source>
</evidence>
<dbReference type="EMBL" id="JALNTZ010000002">
    <property type="protein sequence ID" value="KAJ3660443.1"/>
    <property type="molecule type" value="Genomic_DNA"/>
</dbReference>
<name>A0AA38MLV3_9CUCU</name>
<keyword evidence="2" id="KW-1185">Reference proteome</keyword>
<evidence type="ECO:0000313" key="1">
    <source>
        <dbReference type="EMBL" id="KAJ3660443.1"/>
    </source>
</evidence>
<proteinExistence type="predicted"/>
<dbReference type="AlphaFoldDB" id="A0AA38MLV3"/>
<protein>
    <submittedName>
        <fullName evidence="1">Uncharacterized protein</fullName>
    </submittedName>
</protein>
<accession>A0AA38MLV3</accession>